<dbReference type="OrthoDB" id="8068at10239"/>
<gene>
    <name evidence="2" type="ORF">SP38_157</name>
</gene>
<protein>
    <recommendedName>
        <fullName evidence="1">DUF7270 domain-containing protein</fullName>
    </recommendedName>
</protein>
<evidence type="ECO:0000259" key="1">
    <source>
        <dbReference type="Pfam" id="PF23934"/>
    </source>
</evidence>
<dbReference type="EMBL" id="KR296692">
    <property type="protein sequence ID" value="AKJ73759.1"/>
    <property type="molecule type" value="Genomic_DNA"/>
</dbReference>
<reference evidence="2 3" key="1">
    <citation type="journal article" date="2016" name="Virus Genes">
        <title>Genomic characterization of Salmonella bacteriophages isolated from India.</title>
        <authorList>
            <person name="Karpe Y.A."/>
            <person name="Kanade G.D."/>
            <person name="Pingale K.D."/>
            <person name="Arankalle V.A."/>
            <person name="Banerjee K."/>
        </authorList>
    </citation>
    <scope>NUCLEOTIDE SEQUENCE [LARGE SCALE GENOMIC DNA]</scope>
</reference>
<feature type="domain" description="DUF7270" evidence="1">
    <location>
        <begin position="1"/>
        <end position="57"/>
    </location>
</feature>
<dbReference type="Proteomes" id="UP000201337">
    <property type="component" value="Segment"/>
</dbReference>
<organism evidence="2 3">
    <name type="scientific">Salmonella phage 38</name>
    <dbReference type="NCBI Taxonomy" id="1654891"/>
    <lineage>
        <taxon>Viruses</taxon>
        <taxon>Duplodnaviria</taxon>
        <taxon>Heunggongvirae</taxon>
        <taxon>Uroviricota</taxon>
        <taxon>Caudoviricetes</taxon>
        <taxon>Pantevenvirales</taxon>
        <taxon>Ackermannviridae</taxon>
        <taxon>Cvivirinae</taxon>
        <taxon>Kuttervirus</taxon>
        <taxon>Kuttervirus kv38</taxon>
    </lineage>
</organism>
<keyword evidence="3" id="KW-1185">Reference proteome</keyword>
<dbReference type="GeneID" id="26683867"/>
<name>A0A0N6WG98_9CAUD</name>
<evidence type="ECO:0000313" key="2">
    <source>
        <dbReference type="EMBL" id="AKJ73759.1"/>
    </source>
</evidence>
<dbReference type="Pfam" id="PF23934">
    <property type="entry name" value="DUF7270"/>
    <property type="match status" value="1"/>
</dbReference>
<proteinExistence type="predicted"/>
<dbReference type="RefSeq" id="YP_009220901.1">
    <property type="nucleotide sequence ID" value="NC_029042.1"/>
</dbReference>
<evidence type="ECO:0000313" key="3">
    <source>
        <dbReference type="Proteomes" id="UP000201337"/>
    </source>
</evidence>
<dbReference type="InterPro" id="IPR055694">
    <property type="entry name" value="DUF7270"/>
</dbReference>
<sequence length="57" mass="6376">MEQYMSQFPQHNVTGSDIIIVYPGSNALSRLVDGWKPQLKDIVAGIRFHIPVVNPTP</sequence>
<accession>A0A0N6WG98</accession>
<dbReference type="KEGG" id="vg:26683867"/>